<dbReference type="GO" id="GO:0008290">
    <property type="term" value="C:F-actin capping protein complex"/>
    <property type="evidence" value="ECO:0007669"/>
    <property type="project" value="UniProtKB-UniRule"/>
</dbReference>
<dbReference type="OrthoDB" id="340550at2759"/>
<dbReference type="Pfam" id="PF01267">
    <property type="entry name" value="F-actin_cap_A"/>
    <property type="match status" value="1"/>
</dbReference>
<evidence type="ECO:0000256" key="6">
    <source>
        <dbReference type="RuleBase" id="RU365077"/>
    </source>
</evidence>
<reference evidence="7" key="1">
    <citation type="submission" date="2022-07" db="EMBL/GenBank/DDBJ databases">
        <title>Phylogenomic reconstructions and comparative analyses of Kickxellomycotina fungi.</title>
        <authorList>
            <person name="Reynolds N.K."/>
            <person name="Stajich J.E."/>
            <person name="Barry K."/>
            <person name="Grigoriev I.V."/>
            <person name="Crous P."/>
            <person name="Smith M.E."/>
        </authorList>
    </citation>
    <scope>NUCLEOTIDE SEQUENCE</scope>
    <source>
        <strain evidence="7">NBRC 32514</strain>
    </source>
</reference>
<dbReference type="Gene3D" id="3.90.1150.210">
    <property type="entry name" value="F-actin capping protein, beta subunit"/>
    <property type="match status" value="1"/>
</dbReference>
<evidence type="ECO:0000313" key="8">
    <source>
        <dbReference type="Proteomes" id="UP001149813"/>
    </source>
</evidence>
<dbReference type="Proteomes" id="UP001149813">
    <property type="component" value="Unassembled WGS sequence"/>
</dbReference>
<dbReference type="InterPro" id="IPR002189">
    <property type="entry name" value="CapZ_alpha"/>
</dbReference>
<dbReference type="AlphaFoldDB" id="A0A9W7Y6X2"/>
<dbReference type="EMBL" id="JANBOJ010000014">
    <property type="protein sequence ID" value="KAJ1725044.1"/>
    <property type="molecule type" value="Genomic_DNA"/>
</dbReference>
<dbReference type="PROSITE" id="PS00748">
    <property type="entry name" value="F_ACTIN_CAPPING_A_1"/>
    <property type="match status" value="1"/>
</dbReference>
<dbReference type="SUPFAM" id="SSF90096">
    <property type="entry name" value="Subunits of heterodimeric actin filament capping protein Capz"/>
    <property type="match status" value="1"/>
</dbReference>
<dbReference type="InterPro" id="IPR042276">
    <property type="entry name" value="CapZ_alpha/beta_2"/>
</dbReference>
<dbReference type="PANTHER" id="PTHR10653:SF0">
    <property type="entry name" value="F-ACTIN-CAPPING PROTEIN SUBUNIT ALPHA"/>
    <property type="match status" value="1"/>
</dbReference>
<dbReference type="GO" id="GO:0030863">
    <property type="term" value="C:cortical cytoskeleton"/>
    <property type="evidence" value="ECO:0007669"/>
    <property type="project" value="TreeGrafter"/>
</dbReference>
<comment type="caution">
    <text evidence="7">The sequence shown here is derived from an EMBL/GenBank/DDBJ whole genome shotgun (WGS) entry which is preliminary data.</text>
</comment>
<dbReference type="GO" id="GO:0030036">
    <property type="term" value="P:actin cytoskeleton organization"/>
    <property type="evidence" value="ECO:0007669"/>
    <property type="project" value="TreeGrafter"/>
</dbReference>
<dbReference type="InterPro" id="IPR037282">
    <property type="entry name" value="CapZ_alpha/beta"/>
</dbReference>
<dbReference type="Gene3D" id="3.30.1140.60">
    <property type="entry name" value="F-actin capping protein, alpha subunit"/>
    <property type="match status" value="1"/>
</dbReference>
<evidence type="ECO:0000313" key="7">
    <source>
        <dbReference type="EMBL" id="KAJ1725044.1"/>
    </source>
</evidence>
<dbReference type="PRINTS" id="PR00191">
    <property type="entry name" value="FACTINCAPA"/>
</dbReference>
<evidence type="ECO:0000256" key="1">
    <source>
        <dbReference type="ARBA" id="ARBA00010479"/>
    </source>
</evidence>
<comment type="subunit">
    <text evidence="6">Heterodimer of an alpha and a beta subunit.</text>
</comment>
<evidence type="ECO:0000256" key="5">
    <source>
        <dbReference type="ARBA" id="ARBA00025389"/>
    </source>
</evidence>
<protein>
    <recommendedName>
        <fullName evidence="2 6">F-actin-capping protein subunit alpha</fullName>
    </recommendedName>
</protein>
<dbReference type="PROSITE" id="PS00749">
    <property type="entry name" value="F_ACTIN_CAPPING_A_2"/>
    <property type="match status" value="1"/>
</dbReference>
<gene>
    <name evidence="7" type="primary">CAP1</name>
    <name evidence="7" type="ORF">LPJ53_000770</name>
</gene>
<sequence>MSSDDRIAKAASLLLHSPPGEVDDVFNDIRGIVNDDEALQAQIEPVLAESNMQQFLVVDVPDKEGSKVLLTPYNQVDGGRFHDPNTNTVFAFDHLRRAAYEPEEAAESGEHTELRARLQRSLEQYVEAHFADGFVSVFEHEGSVVSCLVSNKYSPGNFWNGSWRAVWSYDVAKGQLNGSVKVRVHYFEDGNVQLDTQSDFTCDVGEGEVAEAIKKFEAEFQQGVNDGFRQLSERTFKGLRRALPVTRNRIDWEKIANYKIGGELANAE</sequence>
<dbReference type="GO" id="GO:0051016">
    <property type="term" value="P:barbed-end actin filament capping"/>
    <property type="evidence" value="ECO:0007669"/>
    <property type="project" value="UniProtKB-UniRule"/>
</dbReference>
<name>A0A9W7Y6X2_9FUNG</name>
<evidence type="ECO:0000256" key="2">
    <source>
        <dbReference type="ARBA" id="ARBA00014038"/>
    </source>
</evidence>
<keyword evidence="3 6" id="KW-0117">Actin capping</keyword>
<keyword evidence="4 6" id="KW-0009">Actin-binding</keyword>
<dbReference type="FunFam" id="3.90.1150.210:FF:000003">
    <property type="entry name" value="F-actin-capping protein subunit alpha"/>
    <property type="match status" value="1"/>
</dbReference>
<dbReference type="PANTHER" id="PTHR10653">
    <property type="entry name" value="F-ACTIN-CAPPING PROTEIN SUBUNIT ALPHA"/>
    <property type="match status" value="1"/>
</dbReference>
<dbReference type="GO" id="GO:0051015">
    <property type="term" value="F:actin filament binding"/>
    <property type="evidence" value="ECO:0007669"/>
    <property type="project" value="TreeGrafter"/>
</dbReference>
<evidence type="ECO:0000256" key="4">
    <source>
        <dbReference type="ARBA" id="ARBA00023203"/>
    </source>
</evidence>
<organism evidence="7 8">
    <name type="scientific">Coemansia erecta</name>
    <dbReference type="NCBI Taxonomy" id="147472"/>
    <lineage>
        <taxon>Eukaryota</taxon>
        <taxon>Fungi</taxon>
        <taxon>Fungi incertae sedis</taxon>
        <taxon>Zoopagomycota</taxon>
        <taxon>Kickxellomycotina</taxon>
        <taxon>Kickxellomycetes</taxon>
        <taxon>Kickxellales</taxon>
        <taxon>Kickxellaceae</taxon>
        <taxon>Coemansia</taxon>
    </lineage>
</organism>
<proteinExistence type="inferred from homology"/>
<dbReference type="InterPro" id="IPR042489">
    <property type="entry name" value="CapZ_alpha_1"/>
</dbReference>
<evidence type="ECO:0000256" key="3">
    <source>
        <dbReference type="ARBA" id="ARBA00022467"/>
    </source>
</evidence>
<accession>A0A9W7Y6X2</accession>
<comment type="similarity">
    <text evidence="1 6">Belongs to the F-actin-capping protein alpha subunit family.</text>
</comment>
<comment type="function">
    <text evidence="5 6">F-actin-capping proteins bind in a Ca(2+)-independent manner to the fast growing ends of actin filaments (barbed end) thereby blocking the exchange of subunits at these ends. Unlike other capping proteins (such as gelsolin and severin), these proteins do not sever actin filaments.</text>
</comment>
<keyword evidence="8" id="KW-1185">Reference proteome</keyword>
<dbReference type="InterPro" id="IPR017865">
    <property type="entry name" value="F-actin_cap_asu_CS"/>
</dbReference>